<dbReference type="eggNOG" id="arCOG00861">
    <property type="taxonomic scope" value="Archaea"/>
</dbReference>
<accession>A8A8Y1</accession>
<dbReference type="Gene3D" id="3.40.1160.10">
    <property type="entry name" value="Acetylglutamate kinase-like"/>
    <property type="match status" value="1"/>
</dbReference>
<dbReference type="AlphaFoldDB" id="A8A8Y1"/>
<dbReference type="NCBIfam" id="TIGR00657">
    <property type="entry name" value="asp_kinases"/>
    <property type="match status" value="1"/>
</dbReference>
<dbReference type="KEGG" id="iho:Igni_0199"/>
<gene>
    <name evidence="11" type="ordered locus">Igni_0199</name>
</gene>
<evidence type="ECO:0000256" key="5">
    <source>
        <dbReference type="ARBA" id="ARBA00022840"/>
    </source>
</evidence>
<keyword evidence="8" id="KW-0028">Amino-acid biosynthesis</keyword>
<dbReference type="InterPro" id="IPR036393">
    <property type="entry name" value="AceGlu_kinase-like_sf"/>
</dbReference>
<dbReference type="GO" id="GO:0005829">
    <property type="term" value="C:cytosol"/>
    <property type="evidence" value="ECO:0007669"/>
    <property type="project" value="TreeGrafter"/>
</dbReference>
<dbReference type="InterPro" id="IPR054352">
    <property type="entry name" value="ACT_Aspartokinase"/>
</dbReference>
<keyword evidence="4 7" id="KW-0418">Kinase</keyword>
<keyword evidence="3" id="KW-0547">Nucleotide-binding</keyword>
<dbReference type="OrthoDB" id="8904at2157"/>
<dbReference type="SUPFAM" id="SSF55021">
    <property type="entry name" value="ACT-like"/>
    <property type="match status" value="1"/>
</dbReference>
<dbReference type="EMBL" id="CP000816">
    <property type="protein sequence ID" value="ABU81383.1"/>
    <property type="molecule type" value="Genomic_DNA"/>
</dbReference>
<dbReference type="UniPathway" id="UPA00051">
    <property type="reaction ID" value="UER00462"/>
</dbReference>
<comment type="pathway">
    <text evidence="8">Amino-acid biosynthesis; L-methionine biosynthesis via de novo pathway; L-homoserine from L-aspartate: step 1/3.</text>
</comment>
<dbReference type="STRING" id="453591.Igni_0199"/>
<dbReference type="PANTHER" id="PTHR21499:SF70">
    <property type="entry name" value="ASPARTOKINASE"/>
    <property type="match status" value="1"/>
</dbReference>
<evidence type="ECO:0000256" key="8">
    <source>
        <dbReference type="RuleBase" id="RU004249"/>
    </source>
</evidence>
<comment type="pathway">
    <text evidence="8">Amino-acid biosynthesis; L-lysine biosynthesis via DAP pathway; (S)-tetrahydrodipicolinate from L-aspartate: step 1/4.</text>
</comment>
<proteinExistence type="inferred from homology"/>
<keyword evidence="2 7" id="KW-0808">Transferase</keyword>
<dbReference type="Gene3D" id="3.30.70.260">
    <property type="match status" value="2"/>
</dbReference>
<evidence type="ECO:0000313" key="11">
    <source>
        <dbReference type="EMBL" id="ABU81383.1"/>
    </source>
</evidence>
<evidence type="ECO:0000256" key="7">
    <source>
        <dbReference type="RuleBase" id="RU003448"/>
    </source>
</evidence>
<organism evidence="11 12">
    <name type="scientific">Ignicoccus hospitalis (strain KIN4/I / DSM 18386 / JCM 14125)</name>
    <dbReference type="NCBI Taxonomy" id="453591"/>
    <lineage>
        <taxon>Archaea</taxon>
        <taxon>Thermoproteota</taxon>
        <taxon>Thermoprotei</taxon>
        <taxon>Desulfurococcales</taxon>
        <taxon>Desulfurococcaceae</taxon>
        <taxon>Ignicoccus</taxon>
    </lineage>
</organism>
<dbReference type="PANTHER" id="PTHR21499">
    <property type="entry name" value="ASPARTATE KINASE"/>
    <property type="match status" value="1"/>
</dbReference>
<dbReference type="InterPro" id="IPR005260">
    <property type="entry name" value="Asp_kin_monofn"/>
</dbReference>
<dbReference type="GO" id="GO:0009090">
    <property type="term" value="P:homoserine biosynthetic process"/>
    <property type="evidence" value="ECO:0007669"/>
    <property type="project" value="TreeGrafter"/>
</dbReference>
<dbReference type="EC" id="2.7.2.4" evidence="7"/>
<evidence type="ECO:0000313" key="12">
    <source>
        <dbReference type="Proteomes" id="UP000000262"/>
    </source>
</evidence>
<dbReference type="Proteomes" id="UP000000262">
    <property type="component" value="Chromosome"/>
</dbReference>
<evidence type="ECO:0000256" key="1">
    <source>
        <dbReference type="ARBA" id="ARBA00010122"/>
    </source>
</evidence>
<comment type="catalytic activity">
    <reaction evidence="6 7">
        <text>L-aspartate + ATP = 4-phospho-L-aspartate + ADP</text>
        <dbReference type="Rhea" id="RHEA:23776"/>
        <dbReference type="ChEBI" id="CHEBI:29991"/>
        <dbReference type="ChEBI" id="CHEBI:30616"/>
        <dbReference type="ChEBI" id="CHEBI:57535"/>
        <dbReference type="ChEBI" id="CHEBI:456216"/>
        <dbReference type="EC" id="2.7.2.4"/>
    </reaction>
</comment>
<dbReference type="GeneID" id="5562157"/>
<dbReference type="RefSeq" id="WP_011998235.1">
    <property type="nucleotide sequence ID" value="NC_009776.1"/>
</dbReference>
<comment type="pathway">
    <text evidence="8">Amino-acid biosynthesis; L-threonine biosynthesis; L-threonine from L-aspartate: step 1/5.</text>
</comment>
<dbReference type="Pfam" id="PF00696">
    <property type="entry name" value="AA_kinase"/>
    <property type="match status" value="1"/>
</dbReference>
<comment type="similarity">
    <text evidence="1 7">Belongs to the aspartokinase family.</text>
</comment>
<dbReference type="InterPro" id="IPR045865">
    <property type="entry name" value="ACT-like_dom_sf"/>
</dbReference>
<sequence length="461" mass="50448">MKLVAKFGGSVLRDAEGYSASAKVVKECVGEGYKVVVVVSAMKGVTDSLLKVSGSLPKDWKKYVEALKRRHERVLQQLGSSERWFKELEKNVEELKNVLWALYILREHTPRTRDFVLSFGERLSTILMSAALEREGLNPIPLTPEKAGIFTDENYNEAVPLYDVIEREVPKRLEPFLEEDKVPVVTGFLGSTLEGSITTLGRGGSDLTATILGSSLKADEVRLYTDIDGIKTGNPKEFPDAVTIRELSVEEAIELAHLGAKRLHPRTFEPVLRRHVDVRVLSLYDPKGNNTLISHGRRGPMLKAVALLNGLAIITVKGVGMVGTKGVAATVMESVTKVGANIYAISQPVSEISISIAVKSSKADLVSNAIRNALEGKGISVETKIKDNVTAVSVVGRGLEELDFVGNVLSLFDNKPVLMVSKGPLDQSLTVLTTNKASREIGRKIHEKIVEEMMQYYGEAK</sequence>
<protein>
    <recommendedName>
        <fullName evidence="7">Aspartokinase</fullName>
        <ecNumber evidence="7">2.7.2.4</ecNumber>
    </recommendedName>
</protein>
<evidence type="ECO:0000256" key="6">
    <source>
        <dbReference type="ARBA" id="ARBA00047872"/>
    </source>
</evidence>
<dbReference type="PhylomeDB" id="A8A8Y1"/>
<evidence type="ECO:0000256" key="2">
    <source>
        <dbReference type="ARBA" id="ARBA00022679"/>
    </source>
</evidence>
<feature type="domain" description="Aspartokinase ACT" evidence="10">
    <location>
        <begin position="314"/>
        <end position="373"/>
    </location>
</feature>
<evidence type="ECO:0000259" key="10">
    <source>
        <dbReference type="Pfam" id="PF22468"/>
    </source>
</evidence>
<keyword evidence="5" id="KW-0067">ATP-binding</keyword>
<evidence type="ECO:0000256" key="3">
    <source>
        <dbReference type="ARBA" id="ARBA00022741"/>
    </source>
</evidence>
<dbReference type="SUPFAM" id="SSF53633">
    <property type="entry name" value="Carbamate kinase-like"/>
    <property type="match status" value="1"/>
</dbReference>
<dbReference type="Pfam" id="PF22468">
    <property type="entry name" value="ACT_9"/>
    <property type="match status" value="1"/>
</dbReference>
<dbReference type="GO" id="GO:0005524">
    <property type="term" value="F:ATP binding"/>
    <property type="evidence" value="ECO:0007669"/>
    <property type="project" value="UniProtKB-KW"/>
</dbReference>
<dbReference type="PIRSF" id="PIRSF000726">
    <property type="entry name" value="Asp_kin"/>
    <property type="match status" value="1"/>
</dbReference>
<feature type="domain" description="Aspartate/glutamate/uridylate kinase" evidence="9">
    <location>
        <begin position="1"/>
        <end position="281"/>
    </location>
</feature>
<evidence type="ECO:0000259" key="9">
    <source>
        <dbReference type="Pfam" id="PF00696"/>
    </source>
</evidence>
<dbReference type="InterPro" id="IPR001048">
    <property type="entry name" value="Asp/Glu/Uridylate_kinase"/>
</dbReference>
<reference evidence="11 12" key="1">
    <citation type="journal article" date="2008" name="Genome Biol.">
        <title>A genomic analysis of the archaeal system Ignicoccus hospitalis-Nanoarchaeum equitans.</title>
        <authorList>
            <person name="Podar M."/>
            <person name="Anderson I."/>
            <person name="Makarova K.S."/>
            <person name="Elkins J.G."/>
            <person name="Ivanova N."/>
            <person name="Wall M.A."/>
            <person name="Lykidis A."/>
            <person name="Mavromatis K."/>
            <person name="Sun H."/>
            <person name="Hudson M.E."/>
            <person name="Chen W."/>
            <person name="Deciu C."/>
            <person name="Hutchison D."/>
            <person name="Eads J.R."/>
            <person name="Anderson A."/>
            <person name="Fernandes F."/>
            <person name="Szeto E."/>
            <person name="Lapidus A."/>
            <person name="Kyrpides N.C."/>
            <person name="Saier M.H.Jr."/>
            <person name="Richardson P.M."/>
            <person name="Rachel R."/>
            <person name="Huber H."/>
            <person name="Eisen J.A."/>
            <person name="Koonin E.V."/>
            <person name="Keller M."/>
            <person name="Stetter K.O."/>
        </authorList>
    </citation>
    <scope>NUCLEOTIDE SEQUENCE [LARGE SCALE GENOMIC DNA]</scope>
    <source>
        <strain evidence="12">KIN4/I / DSM 18386 / JCM 14125</strain>
    </source>
</reference>
<keyword evidence="12" id="KW-1185">Reference proteome</keyword>
<evidence type="ECO:0000256" key="4">
    <source>
        <dbReference type="ARBA" id="ARBA00022777"/>
    </source>
</evidence>
<dbReference type="UniPathway" id="UPA00050">
    <property type="reaction ID" value="UER00461"/>
</dbReference>
<dbReference type="UniPathway" id="UPA00034">
    <property type="reaction ID" value="UER00015"/>
</dbReference>
<dbReference type="GO" id="GO:0009089">
    <property type="term" value="P:lysine biosynthetic process via diaminopimelate"/>
    <property type="evidence" value="ECO:0007669"/>
    <property type="project" value="UniProtKB-UniPathway"/>
</dbReference>
<dbReference type="HOGENOM" id="CLU_009116_6_0_2"/>
<dbReference type="GO" id="GO:0009088">
    <property type="term" value="P:threonine biosynthetic process"/>
    <property type="evidence" value="ECO:0007669"/>
    <property type="project" value="UniProtKB-UniPathway"/>
</dbReference>
<dbReference type="GO" id="GO:0004072">
    <property type="term" value="F:aspartate kinase activity"/>
    <property type="evidence" value="ECO:0007669"/>
    <property type="project" value="UniProtKB-EC"/>
</dbReference>
<name>A8A8Y1_IGNH4</name>
<dbReference type="InterPro" id="IPR001341">
    <property type="entry name" value="Asp_kinase"/>
</dbReference>